<dbReference type="PANTHER" id="PTHR31131">
    <property type="entry name" value="CHROMOSOME 1, WHOLE GENOME SHOTGUN SEQUENCE"/>
    <property type="match status" value="1"/>
</dbReference>
<reference evidence="4" key="1">
    <citation type="submission" date="2016-08" db="EMBL/GenBank/DDBJ databases">
        <authorList>
            <person name="Seilhamer J.J."/>
        </authorList>
    </citation>
    <scope>NUCLEOTIDE SEQUENCE</scope>
    <source>
        <strain evidence="4">86</strain>
    </source>
</reference>
<dbReference type="Pfam" id="PF21631">
    <property type="entry name" value="A9CJY8-like_N"/>
    <property type="match status" value="1"/>
</dbReference>
<proteinExistence type="predicted"/>
<dbReference type="InterPro" id="IPR049447">
    <property type="entry name" value="A9CJY8-like_N"/>
</dbReference>
<dbReference type="Pfam" id="PF13840">
    <property type="entry name" value="ACT_7"/>
    <property type="match status" value="1"/>
</dbReference>
<dbReference type="RefSeq" id="WP_288185187.1">
    <property type="nucleotide sequence ID" value="NZ_LT608335.1"/>
</dbReference>
<dbReference type="InterPro" id="IPR051719">
    <property type="entry name" value="CASTOR_mTORC1"/>
</dbReference>
<dbReference type="AlphaFoldDB" id="A0A212LYQ4"/>
<dbReference type="SUPFAM" id="SSF55021">
    <property type="entry name" value="ACT-like"/>
    <property type="match status" value="2"/>
</dbReference>
<protein>
    <submittedName>
        <fullName evidence="4">Amino acid-binding ACT domain-containing protein</fullName>
    </submittedName>
</protein>
<evidence type="ECO:0000259" key="3">
    <source>
        <dbReference type="Pfam" id="PF21631"/>
    </source>
</evidence>
<dbReference type="InterPro" id="IPR027795">
    <property type="entry name" value="CASTOR_ACT_dom"/>
</dbReference>
<sequence>MTEKLKFEVLVDTLGVCRLCASQSIPQWAYQGEFFSVTKTTEELSIVCSEVVIPEDIVCERGWRALKIAGILDFSLVGILSVVATILAKAGISIFAVSTYNTDYILVKAKDLECALQALRHEGYDVVIQ</sequence>
<feature type="domain" description="CASTOR ACT" evidence="2">
    <location>
        <begin position="59"/>
        <end position="120"/>
    </location>
</feature>
<feature type="transmembrane region" description="Helical" evidence="1">
    <location>
        <begin position="71"/>
        <end position="97"/>
    </location>
</feature>
<dbReference type="EMBL" id="FMJE01000005">
    <property type="protein sequence ID" value="SCM82529.1"/>
    <property type="molecule type" value="Genomic_DNA"/>
</dbReference>
<keyword evidence="1" id="KW-0812">Transmembrane</keyword>
<keyword evidence="1" id="KW-0472">Membrane</keyword>
<evidence type="ECO:0000313" key="4">
    <source>
        <dbReference type="EMBL" id="SCM82529.1"/>
    </source>
</evidence>
<dbReference type="InterPro" id="IPR016540">
    <property type="entry name" value="UCP008459"/>
</dbReference>
<evidence type="ECO:0000259" key="2">
    <source>
        <dbReference type="Pfam" id="PF13840"/>
    </source>
</evidence>
<feature type="domain" description="A9CJY8-like N-terminal" evidence="3">
    <location>
        <begin position="13"/>
        <end position="56"/>
    </location>
</feature>
<evidence type="ECO:0000256" key="1">
    <source>
        <dbReference type="SAM" id="Phobius"/>
    </source>
</evidence>
<dbReference type="PANTHER" id="PTHR31131:SF6">
    <property type="entry name" value="CASTOR ACT DOMAIN-CONTAINING PROTEIN"/>
    <property type="match status" value="1"/>
</dbReference>
<accession>A0A212LYQ4</accession>
<name>A0A212LYQ4_9FIRM</name>
<dbReference type="Gene3D" id="3.30.2130.10">
    <property type="entry name" value="VC0802-like"/>
    <property type="match status" value="1"/>
</dbReference>
<keyword evidence="1" id="KW-1133">Transmembrane helix</keyword>
<gene>
    <name evidence="4" type="ORF">KL86SPO_50300</name>
</gene>
<organism evidence="4">
    <name type="scientific">uncultured Sporomusa sp</name>
    <dbReference type="NCBI Taxonomy" id="307249"/>
    <lineage>
        <taxon>Bacteria</taxon>
        <taxon>Bacillati</taxon>
        <taxon>Bacillota</taxon>
        <taxon>Negativicutes</taxon>
        <taxon>Selenomonadales</taxon>
        <taxon>Sporomusaceae</taxon>
        <taxon>Sporomusa</taxon>
        <taxon>environmental samples</taxon>
    </lineage>
</organism>
<dbReference type="PIRSF" id="PIRSF008459">
    <property type="entry name" value="UCP008459"/>
    <property type="match status" value="1"/>
</dbReference>
<dbReference type="InterPro" id="IPR045865">
    <property type="entry name" value="ACT-like_dom_sf"/>
</dbReference>